<evidence type="ECO:0000256" key="1">
    <source>
        <dbReference type="SAM" id="MobiDB-lite"/>
    </source>
</evidence>
<feature type="region of interest" description="Disordered" evidence="1">
    <location>
        <begin position="133"/>
        <end position="185"/>
    </location>
</feature>
<gene>
    <name evidence="2" type="ORF">CAPTEDRAFT_206698</name>
</gene>
<dbReference type="EMBL" id="KB311499">
    <property type="protein sequence ID" value="ELT89130.1"/>
    <property type="molecule type" value="Genomic_DNA"/>
</dbReference>
<protein>
    <submittedName>
        <fullName evidence="2 3">Uncharacterized protein</fullName>
    </submittedName>
</protein>
<dbReference type="AlphaFoldDB" id="R7T6K5"/>
<evidence type="ECO:0000313" key="2">
    <source>
        <dbReference type="EMBL" id="ELT89130.1"/>
    </source>
</evidence>
<dbReference type="Proteomes" id="UP000014760">
    <property type="component" value="Unassembled WGS sequence"/>
</dbReference>
<name>R7T6K5_CAPTE</name>
<evidence type="ECO:0000313" key="4">
    <source>
        <dbReference type="Proteomes" id="UP000014760"/>
    </source>
</evidence>
<dbReference type="HOGENOM" id="CLU_116438_0_0_1"/>
<feature type="region of interest" description="Disordered" evidence="1">
    <location>
        <begin position="58"/>
        <end position="81"/>
    </location>
</feature>
<reference evidence="3" key="3">
    <citation type="submission" date="2015-06" db="UniProtKB">
        <authorList>
            <consortium name="EnsemblMetazoa"/>
        </authorList>
    </citation>
    <scope>IDENTIFICATION</scope>
</reference>
<dbReference type="EMBL" id="AMQN01015008">
    <property type="status" value="NOT_ANNOTATED_CDS"/>
    <property type="molecule type" value="Genomic_DNA"/>
</dbReference>
<feature type="compositionally biased region" description="Pro residues" evidence="1">
    <location>
        <begin position="152"/>
        <end position="162"/>
    </location>
</feature>
<proteinExistence type="predicted"/>
<organism evidence="2">
    <name type="scientific">Capitella teleta</name>
    <name type="common">Polychaete worm</name>
    <dbReference type="NCBI Taxonomy" id="283909"/>
    <lineage>
        <taxon>Eukaryota</taxon>
        <taxon>Metazoa</taxon>
        <taxon>Spiralia</taxon>
        <taxon>Lophotrochozoa</taxon>
        <taxon>Annelida</taxon>
        <taxon>Polychaeta</taxon>
        <taxon>Sedentaria</taxon>
        <taxon>Scolecida</taxon>
        <taxon>Capitellidae</taxon>
        <taxon>Capitella</taxon>
    </lineage>
</organism>
<reference evidence="4" key="1">
    <citation type="submission" date="2012-12" db="EMBL/GenBank/DDBJ databases">
        <authorList>
            <person name="Hellsten U."/>
            <person name="Grimwood J."/>
            <person name="Chapman J.A."/>
            <person name="Shapiro H."/>
            <person name="Aerts A."/>
            <person name="Otillar R.P."/>
            <person name="Terry A.Y."/>
            <person name="Boore J.L."/>
            <person name="Simakov O."/>
            <person name="Marletaz F."/>
            <person name="Cho S.-J."/>
            <person name="Edsinger-Gonzales E."/>
            <person name="Havlak P."/>
            <person name="Kuo D.-H."/>
            <person name="Larsson T."/>
            <person name="Lv J."/>
            <person name="Arendt D."/>
            <person name="Savage R."/>
            <person name="Osoegawa K."/>
            <person name="de Jong P."/>
            <person name="Lindberg D.R."/>
            <person name="Seaver E.C."/>
            <person name="Weisblat D.A."/>
            <person name="Putnam N.H."/>
            <person name="Grigoriev I.V."/>
            <person name="Rokhsar D.S."/>
        </authorList>
    </citation>
    <scope>NUCLEOTIDE SEQUENCE</scope>
    <source>
        <strain evidence="4">I ESC-2004</strain>
    </source>
</reference>
<keyword evidence="4" id="KW-1185">Reference proteome</keyword>
<reference evidence="2 4" key="2">
    <citation type="journal article" date="2013" name="Nature">
        <title>Insights into bilaterian evolution from three spiralian genomes.</title>
        <authorList>
            <person name="Simakov O."/>
            <person name="Marletaz F."/>
            <person name="Cho S.J."/>
            <person name="Edsinger-Gonzales E."/>
            <person name="Havlak P."/>
            <person name="Hellsten U."/>
            <person name="Kuo D.H."/>
            <person name="Larsson T."/>
            <person name="Lv J."/>
            <person name="Arendt D."/>
            <person name="Savage R."/>
            <person name="Osoegawa K."/>
            <person name="de Jong P."/>
            <person name="Grimwood J."/>
            <person name="Chapman J.A."/>
            <person name="Shapiro H."/>
            <person name="Aerts A."/>
            <person name="Otillar R.P."/>
            <person name="Terry A.Y."/>
            <person name="Boore J.L."/>
            <person name="Grigoriev I.V."/>
            <person name="Lindberg D.R."/>
            <person name="Seaver E.C."/>
            <person name="Weisblat D.A."/>
            <person name="Putnam N.H."/>
            <person name="Rokhsar D.S."/>
        </authorList>
    </citation>
    <scope>NUCLEOTIDE SEQUENCE</scope>
    <source>
        <strain evidence="2 4">I ESC-2004</strain>
    </source>
</reference>
<dbReference type="EnsemblMetazoa" id="CapteT206698">
    <property type="protein sequence ID" value="CapteP206698"/>
    <property type="gene ID" value="CapteG206698"/>
</dbReference>
<sequence length="224" mass="25035">MNKCKTDLEFTLGLIAYHDTPLGDQVPGPAELLFGRRLNFRLSPLMTPSTLTTEQKMELNQRRSAHLNRSGPQPSLTPEQPIWIQDPAIKKWYPGTAQHPDDAPHSWWVHDDSSHGCVRRNLHDICPRQVKPPAAEMPCTESGPEMASPVLTPEPTPTPPAPVLTSEPTPTPPAPLASKCTPSSQPLGIRTRSGRVFIHLQVTHKQLCFYHHQLPLFAKLYVFE</sequence>
<evidence type="ECO:0000313" key="3">
    <source>
        <dbReference type="EnsemblMetazoa" id="CapteP206698"/>
    </source>
</evidence>
<accession>R7T6K5</accession>